<feature type="region of interest" description="Disordered" evidence="6">
    <location>
        <begin position="91"/>
        <end position="174"/>
    </location>
</feature>
<feature type="domain" description="Zn(2)-C6 fungal-type" evidence="7">
    <location>
        <begin position="26"/>
        <end position="57"/>
    </location>
</feature>
<dbReference type="GO" id="GO:0005634">
    <property type="term" value="C:nucleus"/>
    <property type="evidence" value="ECO:0007669"/>
    <property type="project" value="UniProtKB-SubCell"/>
</dbReference>
<dbReference type="Proteomes" id="UP000799772">
    <property type="component" value="Unassembled WGS sequence"/>
</dbReference>
<dbReference type="CDD" id="cd00067">
    <property type="entry name" value="GAL4"/>
    <property type="match status" value="1"/>
</dbReference>
<gene>
    <name evidence="8" type="ORF">NA57DRAFT_81545</name>
</gene>
<evidence type="ECO:0000259" key="7">
    <source>
        <dbReference type="PROSITE" id="PS50048"/>
    </source>
</evidence>
<reference evidence="8" key="1">
    <citation type="journal article" date="2020" name="Stud. Mycol.">
        <title>101 Dothideomycetes genomes: a test case for predicting lifestyles and emergence of pathogens.</title>
        <authorList>
            <person name="Haridas S."/>
            <person name="Albert R."/>
            <person name="Binder M."/>
            <person name="Bloem J."/>
            <person name="Labutti K."/>
            <person name="Salamov A."/>
            <person name="Andreopoulos B."/>
            <person name="Baker S."/>
            <person name="Barry K."/>
            <person name="Bills G."/>
            <person name="Bluhm B."/>
            <person name="Cannon C."/>
            <person name="Castanera R."/>
            <person name="Culley D."/>
            <person name="Daum C."/>
            <person name="Ezra D."/>
            <person name="Gonzalez J."/>
            <person name="Henrissat B."/>
            <person name="Kuo A."/>
            <person name="Liang C."/>
            <person name="Lipzen A."/>
            <person name="Lutzoni F."/>
            <person name="Magnuson J."/>
            <person name="Mondo S."/>
            <person name="Nolan M."/>
            <person name="Ohm R."/>
            <person name="Pangilinan J."/>
            <person name="Park H.-J."/>
            <person name="Ramirez L."/>
            <person name="Alfaro M."/>
            <person name="Sun H."/>
            <person name="Tritt A."/>
            <person name="Yoshinaga Y."/>
            <person name="Zwiers L.-H."/>
            <person name="Turgeon B."/>
            <person name="Goodwin S."/>
            <person name="Spatafora J."/>
            <person name="Crous P."/>
            <person name="Grigoriev I."/>
        </authorList>
    </citation>
    <scope>NUCLEOTIDE SEQUENCE</scope>
    <source>
        <strain evidence="8">CBS 133067</strain>
    </source>
</reference>
<keyword evidence="9" id="KW-1185">Reference proteome</keyword>
<dbReference type="OrthoDB" id="5226580at2759"/>
<dbReference type="InterPro" id="IPR036864">
    <property type="entry name" value="Zn2-C6_fun-type_DNA-bd_sf"/>
</dbReference>
<keyword evidence="2" id="KW-0805">Transcription regulation</keyword>
<protein>
    <recommendedName>
        <fullName evidence="7">Zn(2)-C6 fungal-type domain-containing protein</fullName>
    </recommendedName>
</protein>
<evidence type="ECO:0000256" key="6">
    <source>
        <dbReference type="SAM" id="MobiDB-lite"/>
    </source>
</evidence>
<feature type="region of interest" description="Disordered" evidence="6">
    <location>
        <begin position="1"/>
        <end position="20"/>
    </location>
</feature>
<comment type="caution">
    <text evidence="8">The sequence shown here is derived from an EMBL/GenBank/DDBJ whole genome shotgun (WGS) entry which is preliminary data.</text>
</comment>
<feature type="compositionally biased region" description="Acidic residues" evidence="6">
    <location>
        <begin position="1"/>
        <end position="10"/>
    </location>
</feature>
<evidence type="ECO:0000256" key="2">
    <source>
        <dbReference type="ARBA" id="ARBA00023015"/>
    </source>
</evidence>
<keyword evidence="5" id="KW-0539">Nucleus</keyword>
<dbReference type="GO" id="GO:0000976">
    <property type="term" value="F:transcription cis-regulatory region binding"/>
    <property type="evidence" value="ECO:0007669"/>
    <property type="project" value="TreeGrafter"/>
</dbReference>
<keyword evidence="4" id="KW-0804">Transcription</keyword>
<dbReference type="AlphaFoldDB" id="A0A9P4M3F1"/>
<dbReference type="InterPro" id="IPR051089">
    <property type="entry name" value="prtT"/>
</dbReference>
<evidence type="ECO:0000256" key="4">
    <source>
        <dbReference type="ARBA" id="ARBA00023163"/>
    </source>
</evidence>
<keyword evidence="3" id="KW-0238">DNA-binding</keyword>
<feature type="compositionally biased region" description="Polar residues" evidence="6">
    <location>
        <begin position="91"/>
        <end position="109"/>
    </location>
</feature>
<dbReference type="EMBL" id="ML978139">
    <property type="protein sequence ID" value="KAF2093207.1"/>
    <property type="molecule type" value="Genomic_DNA"/>
</dbReference>
<dbReference type="SUPFAM" id="SSF57701">
    <property type="entry name" value="Zn2/Cys6 DNA-binding domain"/>
    <property type="match status" value="1"/>
</dbReference>
<dbReference type="PROSITE" id="PS50048">
    <property type="entry name" value="ZN2_CY6_FUNGAL_2"/>
    <property type="match status" value="1"/>
</dbReference>
<comment type="subcellular location">
    <subcellularLocation>
        <location evidence="1">Nucleus</location>
    </subcellularLocation>
</comment>
<dbReference type="PANTHER" id="PTHR31845">
    <property type="entry name" value="FINGER DOMAIN PROTEIN, PUTATIVE-RELATED"/>
    <property type="match status" value="1"/>
</dbReference>
<name>A0A9P4M3F1_9PEZI</name>
<accession>A0A9P4M3F1</accession>
<evidence type="ECO:0000313" key="9">
    <source>
        <dbReference type="Proteomes" id="UP000799772"/>
    </source>
</evidence>
<organism evidence="8 9">
    <name type="scientific">Rhizodiscina lignyota</name>
    <dbReference type="NCBI Taxonomy" id="1504668"/>
    <lineage>
        <taxon>Eukaryota</taxon>
        <taxon>Fungi</taxon>
        <taxon>Dikarya</taxon>
        <taxon>Ascomycota</taxon>
        <taxon>Pezizomycotina</taxon>
        <taxon>Dothideomycetes</taxon>
        <taxon>Pleosporomycetidae</taxon>
        <taxon>Aulographales</taxon>
        <taxon>Rhizodiscinaceae</taxon>
        <taxon>Rhizodiscina</taxon>
    </lineage>
</organism>
<dbReference type="GO" id="GO:0008270">
    <property type="term" value="F:zinc ion binding"/>
    <property type="evidence" value="ECO:0007669"/>
    <property type="project" value="InterPro"/>
</dbReference>
<dbReference type="GO" id="GO:0000981">
    <property type="term" value="F:DNA-binding transcription factor activity, RNA polymerase II-specific"/>
    <property type="evidence" value="ECO:0007669"/>
    <property type="project" value="InterPro"/>
</dbReference>
<sequence>MSEIEDEIIDDDHIPGKRRTPYNKGACRQCGIAKTKCIPTSGPRCERCEKLNRECTTRIPQQRKRRSVPATQARVANLEQKLDSIVNLLSSTQKEPASDQRSPPSQPSGSLDRDISTSSGTGPSPSSAQLNGYREAQAVPPFERTCPPSATEATPFRDSLRSGPDLTLGASPATRLPRELELQSGEAEALLHTYRTVLTPYFPFAIASPQIGFSDVEERRPFFLDVIHFVCSTANYHRQVALGEKILNDIASRLLLRPEKTAELLQGMLLFTAWNFVMFPINGQMTTLLHMTKSLIVNLQLDRPPGSLNRRLLFMKGYVNSQVAHAARDYTPRTLEEQRALLGCYYLTSVKCTLSGSVVMDQFDYNEYMEDCCTALEQAKQVPTDVQLVYMVKLQRIVDCIGKAFPRGENPAIKTNPQVPAYMAIKVLQSELYNFKKTWPDELQHNTILLLNYYGAEVYLYETVILEKPEDLGGPMERLQVLEVLNNCLVTIKNFTDLYRTVPQSHYLYFPFTTWIQSGLVMQTACELAFFDHPGWEVPYIRAQLEIPSFLDFELNGLQNVINMRRTHEMGVSNKDIFHRFMRRKLNMKSAYETRLSAEAADKQGRPDELTLQSAPTILPSMEDIYMGGLYYDFDNAFWQDFGISSGTWAAGMGTGAGLGQYTGA</sequence>
<dbReference type="PANTHER" id="PTHR31845:SF10">
    <property type="entry name" value="ZN(II)2CYS6 TRANSCRIPTION FACTOR (EUROFUNG)"/>
    <property type="match status" value="1"/>
</dbReference>
<dbReference type="InterPro" id="IPR001138">
    <property type="entry name" value="Zn2Cys6_DnaBD"/>
</dbReference>
<evidence type="ECO:0000313" key="8">
    <source>
        <dbReference type="EMBL" id="KAF2093207.1"/>
    </source>
</evidence>
<evidence type="ECO:0000256" key="5">
    <source>
        <dbReference type="ARBA" id="ARBA00023242"/>
    </source>
</evidence>
<evidence type="ECO:0000256" key="1">
    <source>
        <dbReference type="ARBA" id="ARBA00004123"/>
    </source>
</evidence>
<feature type="compositionally biased region" description="Low complexity" evidence="6">
    <location>
        <begin position="116"/>
        <end position="127"/>
    </location>
</feature>
<evidence type="ECO:0000256" key="3">
    <source>
        <dbReference type="ARBA" id="ARBA00023125"/>
    </source>
</evidence>
<proteinExistence type="predicted"/>
<dbReference type="Gene3D" id="4.10.240.10">
    <property type="entry name" value="Zn(2)-C6 fungal-type DNA-binding domain"/>
    <property type="match status" value="1"/>
</dbReference>